<feature type="compositionally biased region" description="Low complexity" evidence="7">
    <location>
        <begin position="77"/>
        <end position="89"/>
    </location>
</feature>
<keyword evidence="4" id="KW-0862">Zinc</keyword>
<feature type="compositionally biased region" description="Polar residues" evidence="7">
    <location>
        <begin position="145"/>
        <end position="160"/>
    </location>
</feature>
<dbReference type="Gene3D" id="3.30.50.10">
    <property type="entry name" value="Erythroid Transcription Factor GATA-1, subunit A"/>
    <property type="match status" value="1"/>
</dbReference>
<dbReference type="SMART" id="SM00401">
    <property type="entry name" value="ZnF_GATA"/>
    <property type="match status" value="1"/>
</dbReference>
<evidence type="ECO:0000256" key="1">
    <source>
        <dbReference type="ARBA" id="ARBA00005694"/>
    </source>
</evidence>
<dbReference type="CDD" id="cd00202">
    <property type="entry name" value="ZnF_GATA"/>
    <property type="match status" value="1"/>
</dbReference>
<dbReference type="GO" id="GO:0043565">
    <property type="term" value="F:sequence-specific DNA binding"/>
    <property type="evidence" value="ECO:0007669"/>
    <property type="project" value="InterPro"/>
</dbReference>
<evidence type="ECO:0000256" key="4">
    <source>
        <dbReference type="ARBA" id="ARBA00022833"/>
    </source>
</evidence>
<evidence type="ECO:0000256" key="7">
    <source>
        <dbReference type="SAM" id="MobiDB-lite"/>
    </source>
</evidence>
<feature type="domain" description="GATA-type" evidence="8">
    <location>
        <begin position="236"/>
        <end position="281"/>
    </location>
</feature>
<keyword evidence="2" id="KW-0479">Metal-binding</keyword>
<dbReference type="EMBL" id="KJ728411">
    <property type="protein sequence ID" value="AIB05902.1"/>
    <property type="molecule type" value="Genomic_DNA"/>
</dbReference>
<name>K7USP1_MAIZE</name>
<dbReference type="InterPro" id="IPR000679">
    <property type="entry name" value="Znf_GATA"/>
</dbReference>
<organism evidence="9">
    <name type="scientific">Zea mays</name>
    <name type="common">Maize</name>
    <dbReference type="NCBI Taxonomy" id="4577"/>
    <lineage>
        <taxon>Eukaryota</taxon>
        <taxon>Viridiplantae</taxon>
        <taxon>Streptophyta</taxon>
        <taxon>Embryophyta</taxon>
        <taxon>Tracheophyta</taxon>
        <taxon>Spermatophyta</taxon>
        <taxon>Magnoliopsida</taxon>
        <taxon>Liliopsida</taxon>
        <taxon>Poales</taxon>
        <taxon>Poaceae</taxon>
        <taxon>PACMAD clade</taxon>
        <taxon>Panicoideae</taxon>
        <taxon>Andropogonodae</taxon>
        <taxon>Andropogoneae</taxon>
        <taxon>Tripsacinae</taxon>
        <taxon>Zea</taxon>
    </lineage>
</organism>
<evidence type="ECO:0000256" key="3">
    <source>
        <dbReference type="ARBA" id="ARBA00022771"/>
    </source>
</evidence>
<dbReference type="SMR" id="K7USP1"/>
<dbReference type="SUPFAM" id="SSF57716">
    <property type="entry name" value="Glucocorticoid receptor-like (DNA-binding domain)"/>
    <property type="match status" value="1"/>
</dbReference>
<dbReference type="AlphaFoldDB" id="K7USP1"/>
<evidence type="ECO:0000256" key="6">
    <source>
        <dbReference type="PROSITE-ProRule" id="PRU00094"/>
    </source>
</evidence>
<reference evidence="9" key="1">
    <citation type="submission" date="2014-04" db="EMBL/GenBank/DDBJ databases">
        <title>The Maize TFome - Development of a transcription factor open reading frame collection for functional genomics.</title>
        <authorList>
            <person name="Burdo B."/>
            <person name="Gray J."/>
            <person name="Goetting-Minesky M.P."/>
            <person name="Wittler B."/>
            <person name="Hunt M."/>
            <person name="Li T."/>
            <person name="Velliquette D."/>
            <person name="Thomas J."/>
            <person name="Gentzel I."/>
            <person name="Dos Santos Brito M."/>
            <person name="Mejia-Guerra M.K."/>
            <person name="Connolly L.N."/>
            <person name="Qaisi D."/>
            <person name="Li W."/>
            <person name="Casas M.I."/>
            <person name="Doseff A.I."/>
            <person name="Grotewold E."/>
        </authorList>
    </citation>
    <scope>NUCLEOTIDE SEQUENCE</scope>
</reference>
<dbReference type="HOGENOM" id="CLU_1216324_0_0_1"/>
<sequence>MRQLSYLSGLDGLDDGVADCDGSCGLRDDGPPCLLHSGLCCPIGPLDDETDTVAIAIDNDKELLQDLAVAAGRVAASPLSSGNSPSSSAVETTTTLPPTPWRFVVPRRKRRKRRDRRPVVMRGSIRPGIPTLHAAAMSSSSSSSGNNRPCSLTAETSSPPQLWRLVVPTRKRDRRPVVMRGSIKRPCSLGTTPGIPTPHAAGNSNPSSSSGGGSTGARRQLESLQVRPRPPPTNRQRVQRVCSNCGSTETPLWRTGSDGSATLCNKCGLRLSRNRQAAQAS</sequence>
<protein>
    <submittedName>
        <fullName evidence="9">C2C2-GATA transcription factor</fullName>
    </submittedName>
</protein>
<keyword evidence="5" id="KW-0010">Activator</keyword>
<dbReference type="InterPro" id="IPR051140">
    <property type="entry name" value="GATA_TF"/>
</dbReference>
<dbReference type="PANTHER" id="PTHR45658">
    <property type="entry name" value="GATA TRANSCRIPTION FACTOR"/>
    <property type="match status" value="1"/>
</dbReference>
<dbReference type="PROSITE" id="PS50114">
    <property type="entry name" value="GATA_ZN_FINGER_2"/>
    <property type="match status" value="1"/>
</dbReference>
<feature type="compositionally biased region" description="Basic residues" evidence="7">
    <location>
        <begin position="105"/>
        <end position="116"/>
    </location>
</feature>
<evidence type="ECO:0000259" key="8">
    <source>
        <dbReference type="PROSITE" id="PS50114"/>
    </source>
</evidence>
<accession>K7USP1</accession>
<proteinExistence type="inferred from homology"/>
<feature type="region of interest" description="Disordered" evidence="7">
    <location>
        <begin position="77"/>
        <end position="219"/>
    </location>
</feature>
<evidence type="ECO:0000313" key="9">
    <source>
        <dbReference type="EMBL" id="AIB05902.1"/>
    </source>
</evidence>
<keyword evidence="3 6" id="KW-0863">Zinc-finger</keyword>
<dbReference type="PANTHER" id="PTHR45658:SF46">
    <property type="entry name" value="GATA TRANSCRIPTION FACTOR 4"/>
    <property type="match status" value="1"/>
</dbReference>
<gene>
    <name evidence="9" type="primary">GATA36</name>
</gene>
<dbReference type="InterPro" id="IPR013088">
    <property type="entry name" value="Znf_NHR/GATA"/>
</dbReference>
<dbReference type="GO" id="GO:0006355">
    <property type="term" value="P:regulation of DNA-templated transcription"/>
    <property type="evidence" value="ECO:0007669"/>
    <property type="project" value="InterPro"/>
</dbReference>
<evidence type="ECO:0000256" key="2">
    <source>
        <dbReference type="ARBA" id="ARBA00022723"/>
    </source>
</evidence>
<comment type="similarity">
    <text evidence="1">Belongs to the type IV zinc-finger family. Class A subfamily.</text>
</comment>
<dbReference type="Pfam" id="PF00320">
    <property type="entry name" value="GATA"/>
    <property type="match status" value="1"/>
</dbReference>
<feature type="non-terminal residue" evidence="9">
    <location>
        <position position="281"/>
    </location>
</feature>
<dbReference type="GO" id="GO:0008270">
    <property type="term" value="F:zinc ion binding"/>
    <property type="evidence" value="ECO:0007669"/>
    <property type="project" value="UniProtKB-KW"/>
</dbReference>
<evidence type="ECO:0000256" key="5">
    <source>
        <dbReference type="ARBA" id="ARBA00023159"/>
    </source>
</evidence>